<keyword evidence="4 8" id="KW-1003">Cell membrane</keyword>
<dbReference type="PANTHER" id="PTHR30003:SF0">
    <property type="entry name" value="GLYCOLATE PERMEASE GLCA-RELATED"/>
    <property type="match status" value="1"/>
</dbReference>
<evidence type="ECO:0000256" key="1">
    <source>
        <dbReference type="ARBA" id="ARBA00004651"/>
    </source>
</evidence>
<comment type="function">
    <text evidence="8">Uptake of L-lactate across the membrane. Can also transport D-lactate and glycolate.</text>
</comment>
<feature type="transmembrane region" description="Helical" evidence="8">
    <location>
        <begin position="321"/>
        <end position="341"/>
    </location>
</feature>
<evidence type="ECO:0000256" key="3">
    <source>
        <dbReference type="ARBA" id="ARBA00022448"/>
    </source>
</evidence>
<feature type="transmembrane region" description="Helical" evidence="8">
    <location>
        <begin position="6"/>
        <end position="24"/>
    </location>
</feature>
<keyword evidence="5 8" id="KW-0812">Transmembrane</keyword>
<feature type="transmembrane region" description="Helical" evidence="8">
    <location>
        <begin position="158"/>
        <end position="179"/>
    </location>
</feature>
<protein>
    <recommendedName>
        <fullName evidence="8">L-lactate permease</fullName>
    </recommendedName>
</protein>
<keyword evidence="3 8" id="KW-0813">Transport</keyword>
<comment type="caution">
    <text evidence="8">Lacks conserved residue(s) required for the propagation of feature annotation.</text>
</comment>
<comment type="subcellular location">
    <subcellularLocation>
        <location evidence="1 8">Cell membrane</location>
        <topology evidence="1 8">Multi-pass membrane protein</topology>
    </subcellularLocation>
</comment>
<evidence type="ECO:0000313" key="10">
    <source>
        <dbReference type="Proteomes" id="UP000239867"/>
    </source>
</evidence>
<feature type="transmembrane region" description="Helical" evidence="8">
    <location>
        <begin position="424"/>
        <end position="441"/>
    </location>
</feature>
<dbReference type="RefSeq" id="WP_104936429.1">
    <property type="nucleotide sequence ID" value="NZ_CP021255.1"/>
</dbReference>
<organism evidence="9 10">
    <name type="scientific">Desulfobulbus oralis</name>
    <dbReference type="NCBI Taxonomy" id="1986146"/>
    <lineage>
        <taxon>Bacteria</taxon>
        <taxon>Pseudomonadati</taxon>
        <taxon>Thermodesulfobacteriota</taxon>
        <taxon>Desulfobulbia</taxon>
        <taxon>Desulfobulbales</taxon>
        <taxon>Desulfobulbaceae</taxon>
        <taxon>Desulfobulbus</taxon>
    </lineage>
</organism>
<feature type="transmembrane region" description="Helical" evidence="8">
    <location>
        <begin position="347"/>
        <end position="368"/>
    </location>
</feature>
<accession>A0A2L1GN91</accession>
<feature type="transmembrane region" description="Helical" evidence="8">
    <location>
        <begin position="233"/>
        <end position="255"/>
    </location>
</feature>
<dbReference type="OrthoDB" id="9761056at2"/>
<evidence type="ECO:0000256" key="7">
    <source>
        <dbReference type="ARBA" id="ARBA00023136"/>
    </source>
</evidence>
<evidence type="ECO:0000256" key="5">
    <source>
        <dbReference type="ARBA" id="ARBA00022692"/>
    </source>
</evidence>
<dbReference type="GO" id="GO:0005886">
    <property type="term" value="C:plasma membrane"/>
    <property type="evidence" value="ECO:0007669"/>
    <property type="project" value="UniProtKB-SubCell"/>
</dbReference>
<comment type="similarity">
    <text evidence="2 8">Belongs to the lactate permease family.</text>
</comment>
<dbReference type="GO" id="GO:0015129">
    <property type="term" value="F:lactate transmembrane transporter activity"/>
    <property type="evidence" value="ECO:0007669"/>
    <property type="project" value="UniProtKB-UniRule"/>
</dbReference>
<evidence type="ECO:0000256" key="6">
    <source>
        <dbReference type="ARBA" id="ARBA00022989"/>
    </source>
</evidence>
<feature type="transmembrane region" description="Helical" evidence="8">
    <location>
        <begin position="31"/>
        <end position="51"/>
    </location>
</feature>
<dbReference type="NCBIfam" id="TIGR00795">
    <property type="entry name" value="lctP"/>
    <property type="match status" value="1"/>
</dbReference>
<keyword evidence="10" id="KW-1185">Reference proteome</keyword>
<dbReference type="KEGG" id="deo:CAY53_06375"/>
<dbReference type="Pfam" id="PF02652">
    <property type="entry name" value="Lactate_perm"/>
    <property type="match status" value="1"/>
</dbReference>
<name>A0A2L1GN91_9BACT</name>
<dbReference type="InterPro" id="IPR003804">
    <property type="entry name" value="Lactate_perm"/>
</dbReference>
<evidence type="ECO:0000256" key="2">
    <source>
        <dbReference type="ARBA" id="ARBA00010100"/>
    </source>
</evidence>
<feature type="transmembrane region" description="Helical" evidence="8">
    <location>
        <begin position="462"/>
        <end position="490"/>
    </location>
</feature>
<reference evidence="9 10" key="1">
    <citation type="journal article" date="2018" name="MBio">
        <title>Insights into the evolution of host association through the isolation and characterization of a novel human periodontal pathobiont, Desulfobulbus oralis.</title>
        <authorList>
            <person name="Cross K.L."/>
            <person name="Chirania P."/>
            <person name="Xiong W."/>
            <person name="Beall C.J."/>
            <person name="Elkins J.G."/>
            <person name="Giannone R.J."/>
            <person name="Griffen A.L."/>
            <person name="Guss A.M."/>
            <person name="Hettich R.L."/>
            <person name="Joshi S.S."/>
            <person name="Mokrzan E.M."/>
            <person name="Martin R.K."/>
            <person name="Zhulin I.B."/>
            <person name="Leys E.J."/>
            <person name="Podar M."/>
        </authorList>
    </citation>
    <scope>NUCLEOTIDE SEQUENCE [LARGE SCALE GENOMIC DNA]</scope>
    <source>
        <strain evidence="9 10">ORNL</strain>
    </source>
</reference>
<evidence type="ECO:0000313" key="9">
    <source>
        <dbReference type="EMBL" id="AVD71155.1"/>
    </source>
</evidence>
<evidence type="ECO:0000256" key="4">
    <source>
        <dbReference type="ARBA" id="ARBA00022475"/>
    </source>
</evidence>
<evidence type="ECO:0000256" key="8">
    <source>
        <dbReference type="RuleBase" id="RU365092"/>
    </source>
</evidence>
<dbReference type="GO" id="GO:0015295">
    <property type="term" value="F:solute:proton symporter activity"/>
    <property type="evidence" value="ECO:0007669"/>
    <property type="project" value="TreeGrafter"/>
</dbReference>
<feature type="transmembrane region" description="Helical" evidence="8">
    <location>
        <begin position="199"/>
        <end position="221"/>
    </location>
</feature>
<proteinExistence type="inferred from homology"/>
<dbReference type="Proteomes" id="UP000239867">
    <property type="component" value="Chromosome"/>
</dbReference>
<keyword evidence="7 8" id="KW-0472">Membrane</keyword>
<feature type="transmembrane region" description="Helical" evidence="8">
    <location>
        <begin position="563"/>
        <end position="584"/>
    </location>
</feature>
<feature type="transmembrane region" description="Helical" evidence="8">
    <location>
        <begin position="380"/>
        <end position="404"/>
    </location>
</feature>
<gene>
    <name evidence="9" type="ORF">CAY53_06375</name>
</gene>
<dbReference type="PANTHER" id="PTHR30003">
    <property type="entry name" value="L-LACTATE PERMEASE"/>
    <property type="match status" value="1"/>
</dbReference>
<dbReference type="AlphaFoldDB" id="A0A2L1GN91"/>
<feature type="transmembrane region" description="Helical" evidence="8">
    <location>
        <begin position="261"/>
        <end position="280"/>
    </location>
</feature>
<keyword evidence="6 8" id="KW-1133">Transmembrane helix</keyword>
<sequence>MSVGILALLAVVPILVALILMVGLRWPSTRAMPLAFITSVILAMLVWKLSALQVGALFIQGTINAIGVLIIVFGAILIYYTLTYSGAMETIQAGMTKVSPDRRVQAIVIGYMFGAFIEGAAGFGTPAALAAPLLLGLGFPPLCAAVMCLVFNSFPVTFGAVGTPVIMGFASLNTPDIALKALATQDTTLLFKLIGQTVTLMHGPMAFILPIFMLGFMTRFFGRNKSWKEGFAAWPYCILAGVCFAVPYFLVAWLAGPEVPSLIGGAVGLGLLVWLTKMGVCVPKGNWQFAPQAEWKPSWTGSIKASDVTEYKEHMSQLMAWMPYILCGLILVVTRVPYFGLKRLMNGALTVGCGAKVTLGWPSILGVVEKVKPDGTEQMLSASIDLLWLPGTIPFILVALITIALHGMSGAKVAGAWKTTCNKMVAPTIALIAAVSMVSIFKGSGMTTEVLADGSTMPSMPLAMATICAAATGQAWPALASYIGGLGAFITGSNTVSDMLFANFQWDVAQQLGYNVKQSIAVVAAQGAGGAMGNMICIHNIVAACAVLGMIGREGDILKQTIWPFLLYSIPVGIVACILCFGVYA</sequence>
<feature type="transmembrane region" description="Helical" evidence="8">
    <location>
        <begin position="531"/>
        <end position="551"/>
    </location>
</feature>
<feature type="transmembrane region" description="Helical" evidence="8">
    <location>
        <begin position="103"/>
        <end position="123"/>
    </location>
</feature>
<feature type="transmembrane region" description="Helical" evidence="8">
    <location>
        <begin position="57"/>
        <end position="82"/>
    </location>
</feature>
<dbReference type="EMBL" id="CP021255">
    <property type="protein sequence ID" value="AVD71155.1"/>
    <property type="molecule type" value="Genomic_DNA"/>
</dbReference>